<protein>
    <recommendedName>
        <fullName evidence="2">HNH domain-containing protein</fullName>
    </recommendedName>
</protein>
<dbReference type="PATRIC" id="fig|700597.3.peg.1814"/>
<dbReference type="EMBL" id="AGBF01000019">
    <property type="protein sequence ID" value="EGX60107.1"/>
    <property type="molecule type" value="Genomic_DNA"/>
</dbReference>
<evidence type="ECO:0000313" key="4">
    <source>
        <dbReference type="Proteomes" id="UP000004217"/>
    </source>
</evidence>
<dbReference type="GO" id="GO:0003676">
    <property type="term" value="F:nucleic acid binding"/>
    <property type="evidence" value="ECO:0007669"/>
    <property type="project" value="InterPro"/>
</dbReference>
<evidence type="ECO:0000256" key="1">
    <source>
        <dbReference type="SAM" id="MobiDB-lite"/>
    </source>
</evidence>
<organism evidence="3 4">
    <name type="scientific">Streptomyces zinciresistens K42</name>
    <dbReference type="NCBI Taxonomy" id="700597"/>
    <lineage>
        <taxon>Bacteria</taxon>
        <taxon>Bacillati</taxon>
        <taxon>Actinomycetota</taxon>
        <taxon>Actinomycetes</taxon>
        <taxon>Kitasatosporales</taxon>
        <taxon>Streptomycetaceae</taxon>
        <taxon>Streptomyces</taxon>
    </lineage>
</organism>
<reference evidence="3 4" key="1">
    <citation type="submission" date="2011-08" db="EMBL/GenBank/DDBJ databases">
        <authorList>
            <person name="Lin Y."/>
            <person name="Hao X."/>
            <person name="Johnstone L."/>
            <person name="Miller S.J."/>
            <person name="Wei G."/>
            <person name="Rensing C."/>
        </authorList>
    </citation>
    <scope>NUCLEOTIDE SEQUENCE [LARGE SCALE GENOMIC DNA]</scope>
    <source>
        <strain evidence="3 4">K42</strain>
    </source>
</reference>
<evidence type="ECO:0000313" key="3">
    <source>
        <dbReference type="EMBL" id="EGX60107.1"/>
    </source>
</evidence>
<dbReference type="OrthoDB" id="2084290at2"/>
<keyword evidence="4" id="KW-1185">Reference proteome</keyword>
<feature type="region of interest" description="Disordered" evidence="1">
    <location>
        <begin position="56"/>
        <end position="98"/>
    </location>
</feature>
<dbReference type="GO" id="GO:0004519">
    <property type="term" value="F:endonuclease activity"/>
    <property type="evidence" value="ECO:0007669"/>
    <property type="project" value="InterPro"/>
</dbReference>
<dbReference type="AlphaFoldDB" id="G2G8P2"/>
<dbReference type="GO" id="GO:0008270">
    <property type="term" value="F:zinc ion binding"/>
    <property type="evidence" value="ECO:0007669"/>
    <property type="project" value="InterPro"/>
</dbReference>
<dbReference type="Gene3D" id="1.10.30.50">
    <property type="match status" value="1"/>
</dbReference>
<gene>
    <name evidence="3" type="ORF">SZN_09301</name>
</gene>
<accession>G2G8P2</accession>
<proteinExistence type="predicted"/>
<name>G2G8P2_9ACTN</name>
<feature type="domain" description="HNH" evidence="2">
    <location>
        <begin position="46"/>
        <end position="84"/>
    </location>
</feature>
<dbReference type="Pfam" id="PF01844">
    <property type="entry name" value="HNH"/>
    <property type="match status" value="1"/>
</dbReference>
<comment type="caution">
    <text evidence="3">The sequence shown here is derived from an EMBL/GenBank/DDBJ whole genome shotgun (WGS) entry which is preliminary data.</text>
</comment>
<dbReference type="RefSeq" id="WP_007493607.1">
    <property type="nucleotide sequence ID" value="NZ_AGBF01000019.1"/>
</dbReference>
<dbReference type="Proteomes" id="UP000004217">
    <property type="component" value="Unassembled WGS sequence"/>
</dbReference>
<dbReference type="InterPro" id="IPR002711">
    <property type="entry name" value="HNH"/>
</dbReference>
<sequence>MSTPRNPRNGRPYRRLCAQQRALLLPCWWCGGAIRYDITGPAAQRHRDAFTLDHAQPLSKGGDLLDKANARSAHRRCNSQRGNRTDAKRQPIRASRRW</sequence>
<evidence type="ECO:0000259" key="2">
    <source>
        <dbReference type="Pfam" id="PF01844"/>
    </source>
</evidence>